<feature type="compositionally biased region" description="Low complexity" evidence="1">
    <location>
        <begin position="625"/>
        <end position="662"/>
    </location>
</feature>
<dbReference type="EMBL" id="JARDXE010000031">
    <property type="protein sequence ID" value="MDE8649696.1"/>
    <property type="molecule type" value="Genomic_DNA"/>
</dbReference>
<sequence length="756" mass="77098">MTLRRSVAGVLAAGAVLTGTAGVIGAGIALTAGPADAGPAEDCAAVRARDHQIYLNLIASLPPGAPIPPEYINPCLTAPSTTATAAPTTTVGLPGAQAPGGGPNVGANAPTNFPTYNGTPIVPVPGGALPGTPGTPPTSGVENPAGVPVPTTTSGPAPTTPQPAGSTAPTSATDRGPGPVPAATTNSVPGHQESTPSVATPELDEDDGRDRYLELVLVGAAGFTAAGIGARGRSGPFSPRTPEFVVAGVVGSASAPLVRYAPGGFEQITVPNEHGGERTLVLINDATSPRSYRFPLNVPEGGHATKNPDGSISVFDAAGREVTHYDAPWAYDATGKPVPTEYEIDGNELVQHVYPEPDSIFPILADPSWGGVLDGVKDFGAGVGTAVKDNVLGMGPLVGLGGEGGPGVKESWQGVGALVGLGGEGAPGVKDSWKNVGKETVAWDDYAGGDGAYATGKVTGNIVTAVVGSKGTSAALKLGKDGAKDATEQAGRHAVDKPSTAPVPAPTLTEKLANAEVHTGTGPSSRQRNDFPLTDGPKNGALVRLNDSGKVAYWAEYDENGTMIRRADLEGKAHGPIETPHVVDVVIDRAPDGTERPRQDKKNTRPATDEEIASAGAWKPESERSTAPTSSPSSTQPPKQSSGAATTGAAGYTAAAQTQNQQDTKLQGPGLEPQRAQARTEFENSYTPADQSRDQQIAQTQGPGLEAQREQARANLDMVNRESDLNTVKIQGPGLEAQRDAARERLAANNYGEKTK</sequence>
<feature type="region of interest" description="Disordered" evidence="1">
    <location>
        <begin position="483"/>
        <end position="505"/>
    </location>
</feature>
<proteinExistence type="predicted"/>
<name>A0AAW6LW53_RHOSG</name>
<feature type="compositionally biased region" description="Low complexity" evidence="1">
    <location>
        <begin position="124"/>
        <end position="173"/>
    </location>
</feature>
<feature type="domain" description="Bacterial toxin 24" evidence="2">
    <location>
        <begin position="531"/>
        <end position="610"/>
    </location>
</feature>
<evidence type="ECO:0000259" key="2">
    <source>
        <dbReference type="Pfam" id="PF15529"/>
    </source>
</evidence>
<organism evidence="3 4">
    <name type="scientific">Rhodococcus qingshengii</name>
    <dbReference type="NCBI Taxonomy" id="334542"/>
    <lineage>
        <taxon>Bacteria</taxon>
        <taxon>Bacillati</taxon>
        <taxon>Actinomycetota</taxon>
        <taxon>Actinomycetes</taxon>
        <taxon>Mycobacteriales</taxon>
        <taxon>Nocardiaceae</taxon>
        <taxon>Rhodococcus</taxon>
        <taxon>Rhodococcus erythropolis group</taxon>
    </lineage>
</organism>
<dbReference type="Pfam" id="PF15529">
    <property type="entry name" value="Ntox24"/>
    <property type="match status" value="1"/>
</dbReference>
<feature type="compositionally biased region" description="Polar residues" evidence="1">
    <location>
        <begin position="683"/>
        <end position="702"/>
    </location>
</feature>
<dbReference type="Proteomes" id="UP001217325">
    <property type="component" value="Unassembled WGS sequence"/>
</dbReference>
<feature type="region of interest" description="Disordered" evidence="1">
    <location>
        <begin position="87"/>
        <end position="206"/>
    </location>
</feature>
<dbReference type="InterPro" id="IPR029114">
    <property type="entry name" value="Ntox24"/>
</dbReference>
<evidence type="ECO:0000313" key="4">
    <source>
        <dbReference type="Proteomes" id="UP001217325"/>
    </source>
</evidence>
<dbReference type="AlphaFoldDB" id="A0AAW6LW53"/>
<feature type="compositionally biased region" description="Basic and acidic residues" evidence="1">
    <location>
        <begin position="483"/>
        <end position="496"/>
    </location>
</feature>
<evidence type="ECO:0000256" key="1">
    <source>
        <dbReference type="SAM" id="MobiDB-lite"/>
    </source>
</evidence>
<feature type="compositionally biased region" description="Polar residues" evidence="1">
    <location>
        <begin position="183"/>
        <end position="198"/>
    </location>
</feature>
<gene>
    <name evidence="3" type="ORF">PXH69_32495</name>
</gene>
<accession>A0AAW6LW53</accession>
<feature type="region of interest" description="Disordered" evidence="1">
    <location>
        <begin position="589"/>
        <end position="709"/>
    </location>
</feature>
<feature type="compositionally biased region" description="Low complexity" evidence="1">
    <location>
        <begin position="87"/>
        <end position="97"/>
    </location>
</feature>
<protein>
    <submittedName>
        <fullName evidence="3">Polymorphic toxin type 24 domain-containing protein</fullName>
    </submittedName>
</protein>
<comment type="caution">
    <text evidence="3">The sequence shown here is derived from an EMBL/GenBank/DDBJ whole genome shotgun (WGS) entry which is preliminary data.</text>
</comment>
<evidence type="ECO:0000313" key="3">
    <source>
        <dbReference type="EMBL" id="MDE8649696.1"/>
    </source>
</evidence>
<reference evidence="3" key="1">
    <citation type="submission" date="2023-02" db="EMBL/GenBank/DDBJ databases">
        <title>A novel hydrolase synthesized by Rhodococcus erythropolis HQ is responsible for the detoxification of Zearalenone.</title>
        <authorList>
            <person name="Hu J."/>
            <person name="Xu J."/>
        </authorList>
    </citation>
    <scope>NUCLEOTIDE SEQUENCE</scope>
    <source>
        <strain evidence="3">HQ</strain>
    </source>
</reference>
<feature type="region of interest" description="Disordered" evidence="1">
    <location>
        <begin position="517"/>
        <end position="542"/>
    </location>
</feature>
<feature type="compositionally biased region" description="Basic and acidic residues" evidence="1">
    <location>
        <begin position="589"/>
        <end position="603"/>
    </location>
</feature>